<reference evidence="2" key="1">
    <citation type="submission" date="2018-05" db="EMBL/GenBank/DDBJ databases">
        <authorList>
            <person name="Lanie J.A."/>
            <person name="Ng W.-L."/>
            <person name="Kazmierczak K.M."/>
            <person name="Andrzejewski T.M."/>
            <person name="Davidsen T.M."/>
            <person name="Wayne K.J."/>
            <person name="Tettelin H."/>
            <person name="Glass J.I."/>
            <person name="Rusch D."/>
            <person name="Podicherti R."/>
            <person name="Tsui H.-C.T."/>
            <person name="Winkler M.E."/>
        </authorList>
    </citation>
    <scope>NUCLEOTIDE SEQUENCE</scope>
</reference>
<protein>
    <submittedName>
        <fullName evidence="2">Uncharacterized protein</fullName>
    </submittedName>
</protein>
<keyword evidence="1" id="KW-0472">Membrane</keyword>
<sequence length="53" mass="5985">MFVVLVVGVGAFAWWIYSRREVAISGRKTLGITRALILVFVLVLIWDPRLPDA</sequence>
<accession>A0A382N3M4</accession>
<proteinExistence type="predicted"/>
<dbReference type="AlphaFoldDB" id="A0A382N3M4"/>
<dbReference type="EMBL" id="UINC01097317">
    <property type="protein sequence ID" value="SVC54925.1"/>
    <property type="molecule type" value="Genomic_DNA"/>
</dbReference>
<evidence type="ECO:0000256" key="1">
    <source>
        <dbReference type="SAM" id="Phobius"/>
    </source>
</evidence>
<name>A0A382N3M4_9ZZZZ</name>
<organism evidence="2">
    <name type="scientific">marine metagenome</name>
    <dbReference type="NCBI Taxonomy" id="408172"/>
    <lineage>
        <taxon>unclassified sequences</taxon>
        <taxon>metagenomes</taxon>
        <taxon>ecological metagenomes</taxon>
    </lineage>
</organism>
<keyword evidence="1" id="KW-0812">Transmembrane</keyword>
<evidence type="ECO:0000313" key="2">
    <source>
        <dbReference type="EMBL" id="SVC54925.1"/>
    </source>
</evidence>
<keyword evidence="1" id="KW-1133">Transmembrane helix</keyword>
<feature type="non-terminal residue" evidence="2">
    <location>
        <position position="53"/>
    </location>
</feature>
<feature type="transmembrane region" description="Helical" evidence="1">
    <location>
        <begin position="29"/>
        <end position="46"/>
    </location>
</feature>
<gene>
    <name evidence="2" type="ORF">METZ01_LOCUS307779</name>
</gene>